<accession>A0AAE0S734</accession>
<comment type="caution">
    <text evidence="1">The sequence shown here is derived from an EMBL/GenBank/DDBJ whole genome shotgun (WGS) entry which is preliminary data.</text>
</comment>
<protein>
    <submittedName>
        <fullName evidence="1">Uncharacterized protein</fullName>
    </submittedName>
</protein>
<proteinExistence type="predicted"/>
<dbReference type="EMBL" id="JAEAOA010000269">
    <property type="protein sequence ID" value="KAK3586223.1"/>
    <property type="molecule type" value="Genomic_DNA"/>
</dbReference>
<gene>
    <name evidence="1" type="ORF">CHS0354_003296</name>
</gene>
<evidence type="ECO:0000313" key="1">
    <source>
        <dbReference type="EMBL" id="KAK3586223.1"/>
    </source>
</evidence>
<dbReference type="Proteomes" id="UP001195483">
    <property type="component" value="Unassembled WGS sequence"/>
</dbReference>
<dbReference type="AlphaFoldDB" id="A0AAE0S734"/>
<sequence>MAIQKGSPYKHEVNNASTLHRRGTALKYKYVQSNGVISATYTSRAAIEVAATLYVSDYAHEVAATTIARVTKHMPPSIFQTLATNAKVGVFIKAETLTVYSEYAGLASPPGCECNAMNRSYPVILGDALNQTDHIILGDALNQTDHIILGDALNQTDHIILGDALNQTDHIILGDALNQTDHIILGDALNQTDHIILGDALNQTDHIILGDALNQTDHIILGDALNQTDHIILGDALNMSDYIILGDALNMSDYIILGNAMNQSDHIIVGKAMNWSDYIIVGKAMNWSDYIIVGKAMNWSDYTILAYSPYTSVNGAVLIKVFAQASVKLILSCTFDGRKYSTLAGTGGIRTVVVDDNVLCNSNDPYNHQSNILVHEFSHTIHTYGLSGTLKSRVGLR</sequence>
<reference evidence="1" key="1">
    <citation type="journal article" date="2021" name="Genome Biol. Evol.">
        <title>A High-Quality Reference Genome for a Parasitic Bivalve with Doubly Uniparental Inheritance (Bivalvia: Unionida).</title>
        <authorList>
            <person name="Smith C.H."/>
        </authorList>
    </citation>
    <scope>NUCLEOTIDE SEQUENCE</scope>
    <source>
        <strain evidence="1">CHS0354</strain>
    </source>
</reference>
<keyword evidence="2" id="KW-1185">Reference proteome</keyword>
<organism evidence="1 2">
    <name type="scientific">Potamilus streckersoni</name>
    <dbReference type="NCBI Taxonomy" id="2493646"/>
    <lineage>
        <taxon>Eukaryota</taxon>
        <taxon>Metazoa</taxon>
        <taxon>Spiralia</taxon>
        <taxon>Lophotrochozoa</taxon>
        <taxon>Mollusca</taxon>
        <taxon>Bivalvia</taxon>
        <taxon>Autobranchia</taxon>
        <taxon>Heteroconchia</taxon>
        <taxon>Palaeoheterodonta</taxon>
        <taxon>Unionida</taxon>
        <taxon>Unionoidea</taxon>
        <taxon>Unionidae</taxon>
        <taxon>Ambleminae</taxon>
        <taxon>Lampsilini</taxon>
        <taxon>Potamilus</taxon>
    </lineage>
</organism>
<evidence type="ECO:0000313" key="2">
    <source>
        <dbReference type="Proteomes" id="UP001195483"/>
    </source>
</evidence>
<reference evidence="1" key="2">
    <citation type="journal article" date="2021" name="Genome Biol. Evol.">
        <title>Developing a high-quality reference genome for a parasitic bivalve with doubly uniparental inheritance (Bivalvia: Unionida).</title>
        <authorList>
            <person name="Smith C.H."/>
        </authorList>
    </citation>
    <scope>NUCLEOTIDE SEQUENCE</scope>
    <source>
        <strain evidence="1">CHS0354</strain>
        <tissue evidence="1">Mantle</tissue>
    </source>
</reference>
<name>A0AAE0S734_9BIVA</name>
<reference evidence="1" key="3">
    <citation type="submission" date="2023-05" db="EMBL/GenBank/DDBJ databases">
        <authorList>
            <person name="Smith C.H."/>
        </authorList>
    </citation>
    <scope>NUCLEOTIDE SEQUENCE</scope>
    <source>
        <strain evidence="1">CHS0354</strain>
        <tissue evidence="1">Mantle</tissue>
    </source>
</reference>